<evidence type="ECO:0000313" key="9">
    <source>
        <dbReference type="Proteomes" id="UP000053904"/>
    </source>
</evidence>
<keyword evidence="8" id="KW-0547">Nucleotide-binding</keyword>
<dbReference type="AlphaFoldDB" id="A0A117M0N9"/>
<name>A0A117M0N9_9BACT</name>
<dbReference type="GO" id="GO:0005524">
    <property type="term" value="F:ATP binding"/>
    <property type="evidence" value="ECO:0007669"/>
    <property type="project" value="InterPro"/>
</dbReference>
<dbReference type="HAMAP" id="MF_00031">
    <property type="entry name" value="DNA_HJ_migration_RuvA"/>
    <property type="match status" value="1"/>
</dbReference>
<feature type="region of interest" description="Domain II" evidence="6">
    <location>
        <begin position="67"/>
        <end position="144"/>
    </location>
</feature>
<comment type="subunit">
    <text evidence="6">Homotetramer. Forms an RuvA(8)-RuvB(12)-Holliday junction (HJ) complex. HJ DNA is sandwiched between 2 RuvA tetramers; dsDNA enters through RuvA and exits via RuvB. An RuvB hexamer assembles on each DNA strand where it exits the tetramer. Each RuvB hexamer is contacted by two RuvA subunits (via domain III) on 2 adjacent RuvB subunits; this complex drives branch migration. In the full resolvosome a probable DNA-RuvA(4)-RuvB(12)-RuvC(2) complex forms which resolves the HJ.</text>
</comment>
<gene>
    <name evidence="6" type="primary">ruvA</name>
    <name evidence="8" type="ORF">XD93_0025</name>
</gene>
<evidence type="ECO:0000256" key="2">
    <source>
        <dbReference type="ARBA" id="ARBA00022763"/>
    </source>
</evidence>
<dbReference type="GO" id="GO:0006281">
    <property type="term" value="P:DNA repair"/>
    <property type="evidence" value="ECO:0007669"/>
    <property type="project" value="UniProtKB-UniRule"/>
</dbReference>
<evidence type="ECO:0000256" key="5">
    <source>
        <dbReference type="ARBA" id="ARBA00023204"/>
    </source>
</evidence>
<comment type="caution">
    <text evidence="8">The sequence shown here is derived from an EMBL/GenBank/DDBJ whole genome shotgun (WGS) entry which is preliminary data.</text>
</comment>
<comment type="subcellular location">
    <subcellularLocation>
        <location evidence="6">Cytoplasm</location>
    </subcellularLocation>
</comment>
<proteinExistence type="inferred from homology"/>
<keyword evidence="8" id="KW-0378">Hydrolase</keyword>
<dbReference type="SUPFAM" id="SSF50249">
    <property type="entry name" value="Nucleic acid-binding proteins"/>
    <property type="match status" value="1"/>
</dbReference>
<evidence type="ECO:0000256" key="4">
    <source>
        <dbReference type="ARBA" id="ARBA00023172"/>
    </source>
</evidence>
<evidence type="ECO:0000256" key="1">
    <source>
        <dbReference type="ARBA" id="ARBA00022490"/>
    </source>
</evidence>
<keyword evidence="5 6" id="KW-0234">DNA repair</keyword>
<keyword evidence="3 6" id="KW-0238">DNA-binding</keyword>
<accession>A0A117M0N9</accession>
<evidence type="ECO:0000259" key="7">
    <source>
        <dbReference type="Pfam" id="PF01330"/>
    </source>
</evidence>
<keyword evidence="8" id="KW-0067">ATP-binding</keyword>
<dbReference type="GO" id="GO:0048476">
    <property type="term" value="C:Holliday junction resolvase complex"/>
    <property type="evidence" value="ECO:0007669"/>
    <property type="project" value="UniProtKB-UniRule"/>
</dbReference>
<dbReference type="NCBIfam" id="TIGR00084">
    <property type="entry name" value="ruvA"/>
    <property type="match status" value="1"/>
</dbReference>
<dbReference type="Gene3D" id="1.10.150.20">
    <property type="entry name" value="5' to 3' exonuclease, C-terminal subdomain"/>
    <property type="match status" value="1"/>
</dbReference>
<evidence type="ECO:0000256" key="6">
    <source>
        <dbReference type="HAMAP-Rule" id="MF_00031"/>
    </source>
</evidence>
<dbReference type="Proteomes" id="UP000053904">
    <property type="component" value="Unassembled WGS sequence"/>
</dbReference>
<dbReference type="Pfam" id="PF14520">
    <property type="entry name" value="HHH_5"/>
    <property type="match status" value="1"/>
</dbReference>
<dbReference type="Gene3D" id="2.40.50.140">
    <property type="entry name" value="Nucleic acid-binding proteins"/>
    <property type="match status" value="1"/>
</dbReference>
<dbReference type="GO" id="GO:0005737">
    <property type="term" value="C:cytoplasm"/>
    <property type="evidence" value="ECO:0007669"/>
    <property type="project" value="UniProtKB-SubCell"/>
</dbReference>
<comment type="function">
    <text evidence="6">The RuvA-RuvB-RuvC complex processes Holliday junction (HJ) DNA during genetic recombination and DNA repair, while the RuvA-RuvB complex plays an important role in the rescue of blocked DNA replication forks via replication fork reversal (RFR). RuvA specifically binds to HJ cruciform DNA, conferring on it an open structure. The RuvB hexamer acts as an ATP-dependent pump, pulling dsDNA into and through the RuvAB complex. HJ branch migration allows RuvC to scan DNA until it finds its consensus sequence, where it cleaves and resolves the cruciform DNA.</text>
</comment>
<keyword evidence="8" id="KW-0347">Helicase</keyword>
<dbReference type="GO" id="GO:0009378">
    <property type="term" value="F:four-way junction helicase activity"/>
    <property type="evidence" value="ECO:0007669"/>
    <property type="project" value="InterPro"/>
</dbReference>
<evidence type="ECO:0000313" key="8">
    <source>
        <dbReference type="EMBL" id="KUK77890.1"/>
    </source>
</evidence>
<dbReference type="InterPro" id="IPR010994">
    <property type="entry name" value="RuvA_2-like"/>
</dbReference>
<feature type="region of interest" description="Domain III" evidence="6">
    <location>
        <begin position="145"/>
        <end position="194"/>
    </location>
</feature>
<dbReference type="InterPro" id="IPR000085">
    <property type="entry name" value="RuvA"/>
</dbReference>
<dbReference type="GO" id="GO:0000400">
    <property type="term" value="F:four-way junction DNA binding"/>
    <property type="evidence" value="ECO:0007669"/>
    <property type="project" value="UniProtKB-UniRule"/>
</dbReference>
<comment type="caution">
    <text evidence="6">Lacks conserved residue(s) required for the propagation of feature annotation.</text>
</comment>
<comment type="domain">
    <text evidence="6">Has three domains with a flexible linker between the domains II and III and assumes an 'L' shape. Domain III is highly mobile and contacts RuvB.</text>
</comment>
<dbReference type="EMBL" id="LGGO01000001">
    <property type="protein sequence ID" value="KUK77890.1"/>
    <property type="molecule type" value="Genomic_DNA"/>
</dbReference>
<dbReference type="InterPro" id="IPR012340">
    <property type="entry name" value="NA-bd_OB-fold"/>
</dbReference>
<evidence type="ECO:0000256" key="3">
    <source>
        <dbReference type="ARBA" id="ARBA00023125"/>
    </source>
</evidence>
<feature type="domain" description="DNA helicase Holliday junction RuvA type" evidence="7">
    <location>
        <begin position="1"/>
        <end position="64"/>
    </location>
</feature>
<dbReference type="SUPFAM" id="SSF47781">
    <property type="entry name" value="RuvA domain 2-like"/>
    <property type="match status" value="1"/>
</dbReference>
<protein>
    <recommendedName>
        <fullName evidence="6">Holliday junction branch migration complex subunit RuvA</fullName>
    </recommendedName>
</protein>
<sequence>MISYISGKILKTNTGKESYIDILTKSGIGYRVYVPTNTKMFPKKENITLYTSFQVRDDSQTLYGFDKEVDRDLFEELIGVSGVGPKTGLAILSTYDREELEKIILEGDSKKLSKVVGLGSKGSQKVILELRGRIDFKDEDKQSIESKRIKEFKGAMRALGFRGETMDLYVKKAEKILDKEILEIEDLLKKVLSD</sequence>
<keyword evidence="2 6" id="KW-0227">DNA damage</keyword>
<dbReference type="GO" id="GO:0006310">
    <property type="term" value="P:DNA recombination"/>
    <property type="evidence" value="ECO:0007669"/>
    <property type="project" value="UniProtKB-UniRule"/>
</dbReference>
<dbReference type="PATRIC" id="fig|1641389.3.peg.568"/>
<keyword evidence="1 6" id="KW-0963">Cytoplasm</keyword>
<dbReference type="InterPro" id="IPR013849">
    <property type="entry name" value="DNA_helicase_Holl-junc_RuvA_I"/>
</dbReference>
<organism evidence="8 9">
    <name type="scientific">candidate division WS6 bacterium 34_10</name>
    <dbReference type="NCBI Taxonomy" id="1641389"/>
    <lineage>
        <taxon>Bacteria</taxon>
        <taxon>Candidatus Dojkabacteria</taxon>
    </lineage>
</organism>
<comment type="similarity">
    <text evidence="6">Belongs to the RuvA family.</text>
</comment>
<dbReference type="Pfam" id="PF01330">
    <property type="entry name" value="RuvA_N"/>
    <property type="match status" value="1"/>
</dbReference>
<keyword evidence="4 6" id="KW-0233">DNA recombination</keyword>
<reference evidence="9" key="1">
    <citation type="journal article" date="2015" name="MBio">
        <title>Genome-Resolved Metagenomic Analysis Reveals Roles for Candidate Phyla and Other Microbial Community Members in Biogeochemical Transformations in Oil Reservoirs.</title>
        <authorList>
            <person name="Hu P."/>
            <person name="Tom L."/>
            <person name="Singh A."/>
            <person name="Thomas B.C."/>
            <person name="Baker B.J."/>
            <person name="Piceno Y.M."/>
            <person name="Andersen G.L."/>
            <person name="Banfield J.F."/>
        </authorList>
    </citation>
    <scope>NUCLEOTIDE SEQUENCE [LARGE SCALE GENOMIC DNA]</scope>
</reference>